<proteinExistence type="predicted"/>
<dbReference type="Proteomes" id="UP000032748">
    <property type="component" value="Chromosome"/>
</dbReference>
<dbReference type="EMBL" id="CP011110">
    <property type="protein sequence ID" value="AKA24430.1"/>
    <property type="molecule type" value="Genomic_DNA"/>
</dbReference>
<sequence length="46" mass="5080">MGLDSLAAFLGEVHGRLLALEISENYRNYVKWALVIAANRMCLSIG</sequence>
<reference evidence="1 2" key="1">
    <citation type="journal article" date="2015" name="Mol. Plant Microbe Interact.">
        <title>Comparative Genomic Analysis of Pseudomonas chlororaphis PCL1606 Reveals New Insight into Antifungal Compounds Involved in Biocontrol.</title>
        <authorList>
            <person name="Calderon C.E."/>
            <person name="Ramos C."/>
            <person name="de Vicente A."/>
            <person name="Cazorla F.M."/>
        </authorList>
    </citation>
    <scope>NUCLEOTIDE SEQUENCE [LARGE SCALE GENOMIC DNA]</scope>
    <source>
        <strain evidence="1 2">PCL1606</strain>
    </source>
</reference>
<protein>
    <submittedName>
        <fullName evidence="1">Uncharacterized protein</fullName>
    </submittedName>
</protein>
<gene>
    <name evidence="1" type="ORF">PCL1606_29790</name>
</gene>
<evidence type="ECO:0000313" key="2">
    <source>
        <dbReference type="Proteomes" id="UP000032748"/>
    </source>
</evidence>
<dbReference type="PATRIC" id="fig|587753.10.peg.2968"/>
<accession>A0A0D5Y038</accession>
<organism evidence="1 2">
    <name type="scientific">Pseudomonas chlororaphis</name>
    <dbReference type="NCBI Taxonomy" id="587753"/>
    <lineage>
        <taxon>Bacteria</taxon>
        <taxon>Pseudomonadati</taxon>
        <taxon>Pseudomonadota</taxon>
        <taxon>Gammaproteobacteria</taxon>
        <taxon>Pseudomonadales</taxon>
        <taxon>Pseudomonadaceae</taxon>
        <taxon>Pseudomonas</taxon>
    </lineage>
</organism>
<dbReference type="AlphaFoldDB" id="A0A0D5Y038"/>
<evidence type="ECO:0000313" key="1">
    <source>
        <dbReference type="EMBL" id="AKA24430.1"/>
    </source>
</evidence>
<dbReference type="KEGG" id="pcz:PCL1606_29790"/>
<name>A0A0D5Y038_9PSED</name>